<evidence type="ECO:0000256" key="10">
    <source>
        <dbReference type="ARBA" id="ARBA00023136"/>
    </source>
</evidence>
<dbReference type="Gene3D" id="1.20.120.350">
    <property type="entry name" value="Voltage-gated potassium channels. Chain C"/>
    <property type="match status" value="1"/>
</dbReference>
<dbReference type="Pfam" id="PF02214">
    <property type="entry name" value="BTB_2"/>
    <property type="match status" value="1"/>
</dbReference>
<dbReference type="Proteomes" id="UP000005408">
    <property type="component" value="Unassembled WGS sequence"/>
</dbReference>
<dbReference type="Gene3D" id="1.10.287.70">
    <property type="match status" value="1"/>
</dbReference>
<sequence length="511" mass="58290">MTTKMVENVQKPRVYTEYSKSSLVEIYVAGTRFEIPKESIAKNQETLLGKMLPELSKEKGGDISFNRPEEAFKAIHTYFLTGKLHMPLNVCPGQFAEELEFWGVGSELLEPCCLYRFLAFHQQEETTKRFRKTIPSIHNQKVTSGGYSCRQRLWCIIDNRESSAPAKIYLGFILTFVLLSLASLSLSTVQSLQRKLTICEARDLLFYDNDYDDEVKEYFENNVDCSKDAEIAMMSFLGDYAEYSDEDFEEKMEGFRNSSGATGIEDDYYSTLRLKRKLKHVKLPYKHARLAVFDWIDLTVLAVFTVDLILRLSTCPSIVMYYKSLLNIIDSIVLVCGIVGFVLEKILINFTYGTGDLDILIYFQQLRVFRLLRIFQHVAAIKVLAFCFKENFKEILVLLLFLFVGVNFFANILYFVETDTMKSIPTAWWWGLITMTTVGYGDIYPTSALGRIIGACCAISGVIVLALVIPIFVNNFLALYELAHLLGKEKTGKSKPITLQVMPTKQQSKGI</sequence>
<keyword evidence="9" id="KW-0406">Ion transport</keyword>
<dbReference type="FunFam" id="1.10.287.70:FF:000028">
    <property type="entry name" value="potassium voltage-gated channel subfamily D member 3"/>
    <property type="match status" value="1"/>
</dbReference>
<keyword evidence="7" id="KW-0630">Potassium</keyword>
<feature type="transmembrane region" description="Helical" evidence="12">
    <location>
        <begin position="452"/>
        <end position="473"/>
    </location>
</feature>
<reference evidence="15" key="1">
    <citation type="submission" date="2022-08" db="UniProtKB">
        <authorList>
            <consortium name="EnsemblMetazoa"/>
        </authorList>
    </citation>
    <scope>IDENTIFICATION</scope>
    <source>
        <strain evidence="15">05x7-T-G4-1.051#20</strain>
    </source>
</reference>
<keyword evidence="5" id="KW-0631">Potassium channel</keyword>
<dbReference type="PANTHER" id="PTHR11537">
    <property type="entry name" value="VOLTAGE-GATED POTASSIUM CHANNEL"/>
    <property type="match status" value="1"/>
</dbReference>
<comment type="subcellular location">
    <subcellularLocation>
        <location evidence="1">Membrane</location>
        <topology evidence="1">Multi-pass membrane protein</topology>
    </subcellularLocation>
</comment>
<dbReference type="OrthoDB" id="433309at2759"/>
<dbReference type="Pfam" id="PF00520">
    <property type="entry name" value="Ion_trans"/>
    <property type="match status" value="1"/>
</dbReference>
<feature type="transmembrane region" description="Helical" evidence="12">
    <location>
        <begin position="368"/>
        <end position="388"/>
    </location>
</feature>
<dbReference type="GO" id="GO:0051260">
    <property type="term" value="P:protein homooligomerization"/>
    <property type="evidence" value="ECO:0007669"/>
    <property type="project" value="InterPro"/>
</dbReference>
<evidence type="ECO:0000259" key="13">
    <source>
        <dbReference type="Pfam" id="PF00520"/>
    </source>
</evidence>
<keyword evidence="3" id="KW-0633">Potassium transport</keyword>
<feature type="transmembrane region" description="Helical" evidence="12">
    <location>
        <begin position="427"/>
        <end position="445"/>
    </location>
</feature>
<evidence type="ECO:0000256" key="8">
    <source>
        <dbReference type="ARBA" id="ARBA00022989"/>
    </source>
</evidence>
<evidence type="ECO:0000256" key="4">
    <source>
        <dbReference type="ARBA" id="ARBA00022692"/>
    </source>
</evidence>
<name>A0A8W8L3L5_MAGGI</name>
<dbReference type="OMA" id="GKLHMPL"/>
<dbReference type="CDD" id="cd18317">
    <property type="entry name" value="BTB_POZ_Kv"/>
    <property type="match status" value="1"/>
</dbReference>
<protein>
    <recommendedName>
        <fullName evidence="17">Potassium voltage-gated channel protein Shaw</fullName>
    </recommendedName>
</protein>
<evidence type="ECO:0000256" key="9">
    <source>
        <dbReference type="ARBA" id="ARBA00023065"/>
    </source>
</evidence>
<dbReference type="InterPro" id="IPR027359">
    <property type="entry name" value="Volt_channel_dom_sf"/>
</dbReference>
<evidence type="ECO:0000256" key="11">
    <source>
        <dbReference type="ARBA" id="ARBA00023303"/>
    </source>
</evidence>
<keyword evidence="10 12" id="KW-0472">Membrane</keyword>
<dbReference type="InterPro" id="IPR028325">
    <property type="entry name" value="VG_K_chnl"/>
</dbReference>
<dbReference type="InterPro" id="IPR011333">
    <property type="entry name" value="SKP1/BTB/POZ_sf"/>
</dbReference>
<dbReference type="InterPro" id="IPR003131">
    <property type="entry name" value="T1-type_BTB"/>
</dbReference>
<proteinExistence type="predicted"/>
<feature type="transmembrane region" description="Helical" evidence="12">
    <location>
        <begin position="292"/>
        <end position="313"/>
    </location>
</feature>
<dbReference type="GO" id="GO:0005249">
    <property type="term" value="F:voltage-gated potassium channel activity"/>
    <property type="evidence" value="ECO:0007669"/>
    <property type="project" value="InterPro"/>
</dbReference>
<evidence type="ECO:0000313" key="15">
    <source>
        <dbReference type="EnsemblMetazoa" id="G26522.1:cds"/>
    </source>
</evidence>
<dbReference type="GO" id="GO:0001508">
    <property type="term" value="P:action potential"/>
    <property type="evidence" value="ECO:0007669"/>
    <property type="project" value="TreeGrafter"/>
</dbReference>
<dbReference type="AlphaFoldDB" id="A0A8W8L3L5"/>
<evidence type="ECO:0000256" key="3">
    <source>
        <dbReference type="ARBA" id="ARBA00022538"/>
    </source>
</evidence>
<dbReference type="SUPFAM" id="SSF54695">
    <property type="entry name" value="POZ domain"/>
    <property type="match status" value="1"/>
</dbReference>
<organism evidence="15 16">
    <name type="scientific">Magallana gigas</name>
    <name type="common">Pacific oyster</name>
    <name type="synonym">Crassostrea gigas</name>
    <dbReference type="NCBI Taxonomy" id="29159"/>
    <lineage>
        <taxon>Eukaryota</taxon>
        <taxon>Metazoa</taxon>
        <taxon>Spiralia</taxon>
        <taxon>Lophotrochozoa</taxon>
        <taxon>Mollusca</taxon>
        <taxon>Bivalvia</taxon>
        <taxon>Autobranchia</taxon>
        <taxon>Pteriomorphia</taxon>
        <taxon>Ostreida</taxon>
        <taxon>Ostreoidea</taxon>
        <taxon>Ostreidae</taxon>
        <taxon>Magallana</taxon>
    </lineage>
</organism>
<dbReference type="PRINTS" id="PR01498">
    <property type="entry name" value="SHAWCHANNEL"/>
</dbReference>
<dbReference type="InterPro" id="IPR003974">
    <property type="entry name" value="K_chnl_volt-dep_Kv3"/>
</dbReference>
<evidence type="ECO:0000256" key="12">
    <source>
        <dbReference type="SAM" id="Phobius"/>
    </source>
</evidence>
<keyword evidence="2" id="KW-0813">Transport</keyword>
<evidence type="ECO:0008006" key="17">
    <source>
        <dbReference type="Google" id="ProtNLM"/>
    </source>
</evidence>
<keyword evidence="8 12" id="KW-1133">Transmembrane helix</keyword>
<dbReference type="EnsemblMetazoa" id="G26522.1">
    <property type="protein sequence ID" value="G26522.1:cds"/>
    <property type="gene ID" value="G26522"/>
</dbReference>
<dbReference type="PRINTS" id="PR00169">
    <property type="entry name" value="KCHANNEL"/>
</dbReference>
<keyword evidence="11" id="KW-0407">Ion channel</keyword>
<evidence type="ECO:0000256" key="5">
    <source>
        <dbReference type="ARBA" id="ARBA00022826"/>
    </source>
</evidence>
<accession>A0A8W8L3L5</accession>
<feature type="transmembrane region" description="Helical" evidence="12">
    <location>
        <begin position="325"/>
        <end position="348"/>
    </location>
</feature>
<dbReference type="SUPFAM" id="SSF81324">
    <property type="entry name" value="Voltage-gated potassium channels"/>
    <property type="match status" value="1"/>
</dbReference>
<feature type="transmembrane region" description="Helical" evidence="12">
    <location>
        <begin position="168"/>
        <end position="186"/>
    </location>
</feature>
<evidence type="ECO:0000259" key="14">
    <source>
        <dbReference type="Pfam" id="PF02214"/>
    </source>
</evidence>
<evidence type="ECO:0000256" key="2">
    <source>
        <dbReference type="ARBA" id="ARBA00022448"/>
    </source>
</evidence>
<feature type="domain" description="Potassium channel tetramerisation-type BTB" evidence="14">
    <location>
        <begin position="24"/>
        <end position="112"/>
    </location>
</feature>
<dbReference type="PANTHER" id="PTHR11537:SF254">
    <property type="entry name" value="POTASSIUM VOLTAGE-GATED CHANNEL PROTEIN SHAB"/>
    <property type="match status" value="1"/>
</dbReference>
<dbReference type="InterPro" id="IPR005821">
    <property type="entry name" value="Ion_trans_dom"/>
</dbReference>
<keyword evidence="16" id="KW-1185">Reference proteome</keyword>
<evidence type="ECO:0000256" key="6">
    <source>
        <dbReference type="ARBA" id="ARBA00022882"/>
    </source>
</evidence>
<evidence type="ECO:0000313" key="16">
    <source>
        <dbReference type="Proteomes" id="UP000005408"/>
    </source>
</evidence>
<feature type="transmembrane region" description="Helical" evidence="12">
    <location>
        <begin position="395"/>
        <end position="415"/>
    </location>
</feature>
<evidence type="ECO:0000256" key="1">
    <source>
        <dbReference type="ARBA" id="ARBA00004141"/>
    </source>
</evidence>
<dbReference type="GO" id="GO:0008076">
    <property type="term" value="C:voltage-gated potassium channel complex"/>
    <property type="evidence" value="ECO:0007669"/>
    <property type="project" value="InterPro"/>
</dbReference>
<dbReference type="Gene3D" id="3.30.710.10">
    <property type="entry name" value="Potassium Channel Kv1.1, Chain A"/>
    <property type="match status" value="1"/>
</dbReference>
<evidence type="ECO:0000256" key="7">
    <source>
        <dbReference type="ARBA" id="ARBA00022958"/>
    </source>
</evidence>
<keyword evidence="6" id="KW-0851">Voltage-gated channel</keyword>
<feature type="domain" description="Ion transport" evidence="13">
    <location>
        <begin position="282"/>
        <end position="481"/>
    </location>
</feature>
<keyword evidence="4 12" id="KW-0812">Transmembrane</keyword>